<dbReference type="OrthoDB" id="9813402at2"/>
<dbReference type="AlphaFoldDB" id="A0A327Q7J1"/>
<dbReference type="RefSeq" id="WP_111599582.1">
    <property type="nucleotide sequence ID" value="NZ_QLLL01000008.1"/>
</dbReference>
<sequence>MYPKIEDFNGNNQVDKVEGNIKTTYVLLENNRIAAVREGTGADVEKATLLSNGNQSKYFSALMSCTIEIDNTPLFMDDLAALKMRDYMALTVAFSNLNF</sequence>
<protein>
    <submittedName>
        <fullName evidence="1">Uncharacterized protein</fullName>
    </submittedName>
</protein>
<comment type="caution">
    <text evidence="1">The sequence shown here is derived from an EMBL/GenBank/DDBJ whole genome shotgun (WGS) entry which is preliminary data.</text>
</comment>
<name>A0A327Q7J1_9BACT</name>
<evidence type="ECO:0000313" key="2">
    <source>
        <dbReference type="Proteomes" id="UP000249547"/>
    </source>
</evidence>
<accession>A0A327Q7J1</accession>
<gene>
    <name evidence="1" type="ORF">LX64_04175</name>
</gene>
<keyword evidence="2" id="KW-1185">Reference proteome</keyword>
<dbReference type="Proteomes" id="UP000249547">
    <property type="component" value="Unassembled WGS sequence"/>
</dbReference>
<dbReference type="EMBL" id="QLLL01000008">
    <property type="protein sequence ID" value="RAJ00469.1"/>
    <property type="molecule type" value="Genomic_DNA"/>
</dbReference>
<proteinExistence type="predicted"/>
<reference evidence="1 2" key="1">
    <citation type="submission" date="2018-06" db="EMBL/GenBank/DDBJ databases">
        <title>Genomic Encyclopedia of Archaeal and Bacterial Type Strains, Phase II (KMG-II): from individual species to whole genera.</title>
        <authorList>
            <person name="Goeker M."/>
        </authorList>
    </citation>
    <scope>NUCLEOTIDE SEQUENCE [LARGE SCALE GENOMIC DNA]</scope>
    <source>
        <strain evidence="1 2">DSM 23857</strain>
    </source>
</reference>
<organism evidence="1 2">
    <name type="scientific">Chitinophaga skermanii</name>
    <dbReference type="NCBI Taxonomy" id="331697"/>
    <lineage>
        <taxon>Bacteria</taxon>
        <taxon>Pseudomonadati</taxon>
        <taxon>Bacteroidota</taxon>
        <taxon>Chitinophagia</taxon>
        <taxon>Chitinophagales</taxon>
        <taxon>Chitinophagaceae</taxon>
        <taxon>Chitinophaga</taxon>
    </lineage>
</organism>
<evidence type="ECO:0000313" key="1">
    <source>
        <dbReference type="EMBL" id="RAJ00469.1"/>
    </source>
</evidence>